<dbReference type="AlphaFoldDB" id="A0A2Z6S033"/>
<dbReference type="Pfam" id="PF09820">
    <property type="entry name" value="AAA-ATPase_like"/>
    <property type="match status" value="1"/>
</dbReference>
<reference evidence="2 3" key="1">
    <citation type="submission" date="2017-11" db="EMBL/GenBank/DDBJ databases">
        <title>The genome of Rhizophagus clarus HR1 reveals common genetic basis of auxotrophy among arbuscular mycorrhizal fungi.</title>
        <authorList>
            <person name="Kobayashi Y."/>
        </authorList>
    </citation>
    <scope>NUCLEOTIDE SEQUENCE [LARGE SCALE GENOMIC DNA]</scope>
    <source>
        <strain evidence="2 3">HR1</strain>
    </source>
</reference>
<protein>
    <recommendedName>
        <fullName evidence="1">AAA-ATPase-like domain-containing protein</fullName>
    </recommendedName>
</protein>
<organism evidence="2 3">
    <name type="scientific">Rhizophagus clarus</name>
    <dbReference type="NCBI Taxonomy" id="94130"/>
    <lineage>
        <taxon>Eukaryota</taxon>
        <taxon>Fungi</taxon>
        <taxon>Fungi incertae sedis</taxon>
        <taxon>Mucoromycota</taxon>
        <taxon>Glomeromycotina</taxon>
        <taxon>Glomeromycetes</taxon>
        <taxon>Glomerales</taxon>
        <taxon>Glomeraceae</taxon>
        <taxon>Rhizophagus</taxon>
    </lineage>
</organism>
<dbReference type="InterPro" id="IPR027417">
    <property type="entry name" value="P-loop_NTPase"/>
</dbReference>
<dbReference type="Pfam" id="PF08011">
    <property type="entry name" value="PDDEXK_9"/>
    <property type="match status" value="1"/>
</dbReference>
<gene>
    <name evidence="2" type="ORF">RclHR1_04660003</name>
</gene>
<dbReference type="InterPro" id="IPR018631">
    <property type="entry name" value="AAA-ATPase-like_dom"/>
</dbReference>
<evidence type="ECO:0000313" key="2">
    <source>
        <dbReference type="EMBL" id="GBC02510.1"/>
    </source>
</evidence>
<dbReference type="EMBL" id="BEXD01003833">
    <property type="protein sequence ID" value="GBC02510.1"/>
    <property type="molecule type" value="Genomic_DNA"/>
</dbReference>
<dbReference type="PANTHER" id="PTHR34825">
    <property type="entry name" value="CONSERVED PROTEIN, WITH A WEAK D-GALACTARATE DEHYDRATASE/ALTRONATE HYDROLASE DOMAIN"/>
    <property type="match status" value="1"/>
</dbReference>
<dbReference type="InterPro" id="IPR012547">
    <property type="entry name" value="PDDEXK_9"/>
</dbReference>
<name>A0A2Z6S033_9GLOM</name>
<accession>A0A2Z6S033</accession>
<comment type="caution">
    <text evidence="2">The sequence shown here is derived from an EMBL/GenBank/DDBJ whole genome shotgun (WGS) entry which is preliminary data.</text>
</comment>
<dbReference type="STRING" id="94130.A0A2Z6S033"/>
<evidence type="ECO:0000259" key="1">
    <source>
        <dbReference type="Pfam" id="PF09820"/>
    </source>
</evidence>
<dbReference type="PANTHER" id="PTHR34825:SF1">
    <property type="entry name" value="AAA-ATPASE-LIKE DOMAIN-CONTAINING PROTEIN"/>
    <property type="match status" value="1"/>
</dbReference>
<proteinExistence type="predicted"/>
<evidence type="ECO:0000313" key="3">
    <source>
        <dbReference type="Proteomes" id="UP000247702"/>
    </source>
</evidence>
<dbReference type="Proteomes" id="UP000247702">
    <property type="component" value="Unassembled WGS sequence"/>
</dbReference>
<keyword evidence="3" id="KW-1185">Reference proteome</keyword>
<feature type="domain" description="AAA-ATPase-like" evidence="1">
    <location>
        <begin position="210"/>
        <end position="431"/>
    </location>
</feature>
<dbReference type="SUPFAM" id="SSF52540">
    <property type="entry name" value="P-loop containing nucleoside triphosphate hydrolases"/>
    <property type="match status" value="1"/>
</dbReference>
<sequence length="819" mass="94985">MLMEPNFILLGETSIANTFTVRVCDINNINGIEVLFDQLKISGLKYLIYDVIKKHINNDDYNDLNLWKTDIAFGDKLKNLTEEQICQDSEQLVPITRFNKYFPDQDAVDKSLIFVQVPATGKCLPMFYLSNKKLAVTKYRILSDARISVIYLISDISDYYPSKKRPRIIKALEEEEVTSMTWNHQSNAIKSALIEPPIIIDNGVYSLGESEFKKFVISGTFVDKSLFIMEFMIYGQRAILITRPRRFGKSTNLSMLQTFLSVDYPPLNYIPDVKTSLFGKLKVAKFEWFAKLHYKQWPVIHISFKDLGNESWEQMRNETKERIRDLYRKHRYVISILSEDDKKLFEKVLNGTTEEEYLSNAISRLARYLDEFFGKSSIILIDEYDWPMGNARGFYDKADNFFGIMYSSVAKENSYVHKILFVGILPLRQSSFLSGLNNVVTYPMHERQSRSGRAVFSDTFGFTEEEIKSLLEKKHQNEKLNELRLYYNGYRTSTKVHIYNPHSVISFLEKNEIDNYWINSGSAITLVEYLKKCGSGVKDRLHSIDNIIHSSFSQDQDESDESDESVIGLDVELMPYLLYNDLDTKPEMNALCTLLYYSGYLTMVPGSLTGHTVKNVKLVIPNREIACQWILWIFEVMSMEYAKTNEIYESLFKKDIAKFCNKFPSLYMELICCFDIGDLKRGKLYETWYHILFLGSLAIYHSVEYRVEVNREVGVGRPDLRIIPIVQNKTVSITYEFKHTENDDSGMMKDVATGALDQIFVKDYRMNLPDHVKEIVEVGIAFCDKVAFVSARCLKRSKEGLTTNEDWEVVSEWETGKME</sequence>